<sequence>MASLPQLSHTNHREGNKRVGIIRLWLRTVEEGNVWQCDGQVGSASPVIFKATLPSPAYQGPTTSHPSGAADAAVASGWFGCTHSPPLSPKRRHTAARRFRGRRIKTAPSLQGG</sequence>
<accession>A0A0A2VK69</accession>
<protein>
    <submittedName>
        <fullName evidence="2">Uncharacterized protein</fullName>
    </submittedName>
</protein>
<dbReference type="OrthoDB" id="10602298at2759"/>
<keyword evidence="3" id="KW-1185">Reference proteome</keyword>
<feature type="compositionally biased region" description="Basic residues" evidence="1">
    <location>
        <begin position="89"/>
        <end position="105"/>
    </location>
</feature>
<dbReference type="AlphaFoldDB" id="A0A0A2VK69"/>
<evidence type="ECO:0000313" key="2">
    <source>
        <dbReference type="EMBL" id="KGQ01284.1"/>
    </source>
</evidence>
<dbReference type="HOGENOM" id="CLU_2134265_0_0_1"/>
<dbReference type="EMBL" id="KN294005">
    <property type="protein sequence ID" value="KGQ01284.1"/>
    <property type="molecule type" value="Genomic_DNA"/>
</dbReference>
<dbReference type="KEGG" id="pbl:PAAG_12055"/>
<dbReference type="RefSeq" id="XP_015702820.1">
    <property type="nucleotide sequence ID" value="XM_015847595.1"/>
</dbReference>
<dbReference type="GeneID" id="26970838"/>
<feature type="region of interest" description="Disordered" evidence="1">
    <location>
        <begin position="84"/>
        <end position="113"/>
    </location>
</feature>
<organism evidence="2 3">
    <name type="scientific">Paracoccidioides lutzii (strain ATCC MYA-826 / Pb01)</name>
    <name type="common">Paracoccidioides brasiliensis</name>
    <dbReference type="NCBI Taxonomy" id="502779"/>
    <lineage>
        <taxon>Eukaryota</taxon>
        <taxon>Fungi</taxon>
        <taxon>Dikarya</taxon>
        <taxon>Ascomycota</taxon>
        <taxon>Pezizomycotina</taxon>
        <taxon>Eurotiomycetes</taxon>
        <taxon>Eurotiomycetidae</taxon>
        <taxon>Onygenales</taxon>
        <taxon>Ajellomycetaceae</taxon>
        <taxon>Paracoccidioides</taxon>
    </lineage>
</organism>
<reference evidence="2 3" key="1">
    <citation type="journal article" date="2011" name="PLoS Genet.">
        <title>Comparative genomic analysis of human fungal pathogens causing paracoccidioidomycosis.</title>
        <authorList>
            <person name="Desjardins C.A."/>
            <person name="Champion M.D."/>
            <person name="Holder J.W."/>
            <person name="Muszewska A."/>
            <person name="Goldberg J."/>
            <person name="Bailao A.M."/>
            <person name="Brigido M.M."/>
            <person name="Ferreira M.E."/>
            <person name="Garcia A.M."/>
            <person name="Grynberg M."/>
            <person name="Gujja S."/>
            <person name="Heiman D.I."/>
            <person name="Henn M.R."/>
            <person name="Kodira C.D."/>
            <person name="Leon-Narvaez H."/>
            <person name="Longo L.V."/>
            <person name="Ma L.J."/>
            <person name="Malavazi I."/>
            <person name="Matsuo A.L."/>
            <person name="Morais F.V."/>
            <person name="Pereira M."/>
            <person name="Rodriguez-Brito S."/>
            <person name="Sakthikumar S."/>
            <person name="Salem-Izacc S.M."/>
            <person name="Sykes S.M."/>
            <person name="Teixeira M.M."/>
            <person name="Vallejo M.C."/>
            <person name="Walter M.E."/>
            <person name="Yandava C."/>
            <person name="Young S."/>
            <person name="Zeng Q."/>
            <person name="Zucker J."/>
            <person name="Felipe M.S."/>
            <person name="Goldman G.H."/>
            <person name="Haas B.J."/>
            <person name="McEwen J.G."/>
            <person name="Nino-Vega G."/>
            <person name="Puccia R."/>
            <person name="San-Blas G."/>
            <person name="Soares C.M."/>
            <person name="Birren B.W."/>
            <person name="Cuomo C.A."/>
        </authorList>
    </citation>
    <scope>NUCLEOTIDE SEQUENCE [LARGE SCALE GENOMIC DNA]</scope>
    <source>
        <strain evidence="3">ATCC MYA-826 / Pb01</strain>
    </source>
</reference>
<gene>
    <name evidence="2" type="ORF">PAAG_12055</name>
</gene>
<name>A0A0A2VK69_PARBA</name>
<evidence type="ECO:0000256" key="1">
    <source>
        <dbReference type="SAM" id="MobiDB-lite"/>
    </source>
</evidence>
<dbReference type="VEuPathDB" id="FungiDB:PAAG_12055"/>
<proteinExistence type="predicted"/>
<dbReference type="Proteomes" id="UP000002059">
    <property type="component" value="Partially assembled WGS sequence"/>
</dbReference>
<evidence type="ECO:0000313" key="3">
    <source>
        <dbReference type="Proteomes" id="UP000002059"/>
    </source>
</evidence>